<evidence type="ECO:0000256" key="5">
    <source>
        <dbReference type="SAM" id="SignalP"/>
    </source>
</evidence>
<feature type="domain" description="Glycoprotein hormone subunit beta" evidence="6">
    <location>
        <begin position="46"/>
        <end position="151"/>
    </location>
</feature>
<evidence type="ECO:0000313" key="8">
    <source>
        <dbReference type="Proteomes" id="UP001159042"/>
    </source>
</evidence>
<proteinExistence type="inferred from homology"/>
<dbReference type="InterPro" id="IPR006208">
    <property type="entry name" value="Glyco_hormone_CN"/>
</dbReference>
<keyword evidence="3" id="KW-0964">Secreted</keyword>
<comment type="similarity">
    <text evidence="2">Belongs to the glycoprotein hormones subunit beta family.</text>
</comment>
<dbReference type="GO" id="GO:0005615">
    <property type="term" value="C:extracellular space"/>
    <property type="evidence" value="ECO:0007669"/>
    <property type="project" value="TreeGrafter"/>
</dbReference>
<feature type="chain" id="PRO_5043877435" description="Glycoprotein hormone subunit beta domain-containing protein" evidence="5">
    <location>
        <begin position="22"/>
        <end position="167"/>
    </location>
</feature>
<name>A0AAV8VX53_9CUCU</name>
<evidence type="ECO:0000256" key="1">
    <source>
        <dbReference type="ARBA" id="ARBA00004613"/>
    </source>
</evidence>
<evidence type="ECO:0000256" key="3">
    <source>
        <dbReference type="ARBA" id="ARBA00022525"/>
    </source>
</evidence>
<evidence type="ECO:0000259" key="6">
    <source>
        <dbReference type="Pfam" id="PF00007"/>
    </source>
</evidence>
<dbReference type="InterPro" id="IPR029034">
    <property type="entry name" value="Cystine-knot_cytokine"/>
</dbReference>
<accession>A0AAV8VX53</accession>
<dbReference type="Proteomes" id="UP001159042">
    <property type="component" value="Unassembled WGS sequence"/>
</dbReference>
<sequence>SSIMLSTLLWIVLSVSVVANSQSIIEANTELQEEEPLEDAAITLKCHRRLYTYRVTQTDVNGKQCWDTISVMACWGRCDSNEISDWRFPYKKSSHPVCVHYGRNRAFVTLRHCEEGVMEGTDHYEYLEADDCKCQLCSSSDTSCEGLRYRPHRSHPDSLGFRYNLKK</sequence>
<evidence type="ECO:0000256" key="2">
    <source>
        <dbReference type="ARBA" id="ARBA00006552"/>
    </source>
</evidence>
<keyword evidence="8" id="KW-1185">Reference proteome</keyword>
<feature type="signal peptide" evidence="5">
    <location>
        <begin position="1"/>
        <end position="21"/>
    </location>
</feature>
<dbReference type="InterPro" id="IPR001545">
    <property type="entry name" value="Gonadotropin_bsu"/>
</dbReference>
<dbReference type="AlphaFoldDB" id="A0AAV8VX53"/>
<comment type="subcellular location">
    <subcellularLocation>
        <location evidence="1">Secreted</location>
    </subcellularLocation>
</comment>
<gene>
    <name evidence="7" type="ORF">NQ315_013050</name>
</gene>
<evidence type="ECO:0000313" key="7">
    <source>
        <dbReference type="EMBL" id="KAJ8918545.1"/>
    </source>
</evidence>
<reference evidence="7 8" key="1">
    <citation type="journal article" date="2023" name="Insect Mol. Biol.">
        <title>Genome sequencing provides insights into the evolution of gene families encoding plant cell wall-degrading enzymes in longhorned beetles.</title>
        <authorList>
            <person name="Shin N.R."/>
            <person name="Okamura Y."/>
            <person name="Kirsch R."/>
            <person name="Pauchet Y."/>
        </authorList>
    </citation>
    <scope>NUCLEOTIDE SEQUENCE [LARGE SCALE GENOMIC DNA]</scope>
    <source>
        <strain evidence="7">EAD_L_NR</strain>
    </source>
</reference>
<evidence type="ECO:0000256" key="4">
    <source>
        <dbReference type="ARBA" id="ARBA00023157"/>
    </source>
</evidence>
<keyword evidence="4" id="KW-1015">Disulfide bond</keyword>
<dbReference type="GO" id="GO:0005179">
    <property type="term" value="F:hormone activity"/>
    <property type="evidence" value="ECO:0007669"/>
    <property type="project" value="InterPro"/>
</dbReference>
<dbReference type="Gene3D" id="2.10.90.10">
    <property type="entry name" value="Cystine-knot cytokines"/>
    <property type="match status" value="1"/>
</dbReference>
<keyword evidence="5" id="KW-0732">Signal</keyword>
<protein>
    <recommendedName>
        <fullName evidence="6">Glycoprotein hormone subunit beta domain-containing protein</fullName>
    </recommendedName>
</protein>
<dbReference type="SUPFAM" id="SSF57501">
    <property type="entry name" value="Cystine-knot cytokines"/>
    <property type="match status" value="1"/>
</dbReference>
<dbReference type="GO" id="GO:0005737">
    <property type="term" value="C:cytoplasm"/>
    <property type="evidence" value="ECO:0007669"/>
    <property type="project" value="TreeGrafter"/>
</dbReference>
<feature type="non-terminal residue" evidence="7">
    <location>
        <position position="1"/>
    </location>
</feature>
<comment type="caution">
    <text evidence="7">The sequence shown here is derived from an EMBL/GenBank/DDBJ whole genome shotgun (WGS) entry which is preliminary data.</text>
</comment>
<dbReference type="Pfam" id="PF00007">
    <property type="entry name" value="Cys_knot"/>
    <property type="match status" value="1"/>
</dbReference>
<dbReference type="PANTHER" id="PTHR11515:SF13">
    <property type="entry name" value="GLYCOPROTEIN HORMONE BETA 5, ISOFORM A"/>
    <property type="match status" value="1"/>
</dbReference>
<dbReference type="EMBL" id="JANEYG010000024">
    <property type="protein sequence ID" value="KAJ8918545.1"/>
    <property type="molecule type" value="Genomic_DNA"/>
</dbReference>
<dbReference type="GO" id="GO:0007186">
    <property type="term" value="P:G protein-coupled receptor signaling pathway"/>
    <property type="evidence" value="ECO:0007669"/>
    <property type="project" value="TreeGrafter"/>
</dbReference>
<dbReference type="CDD" id="cd00069">
    <property type="entry name" value="GHB_like"/>
    <property type="match status" value="1"/>
</dbReference>
<organism evidence="7 8">
    <name type="scientific">Exocentrus adspersus</name>
    <dbReference type="NCBI Taxonomy" id="1586481"/>
    <lineage>
        <taxon>Eukaryota</taxon>
        <taxon>Metazoa</taxon>
        <taxon>Ecdysozoa</taxon>
        <taxon>Arthropoda</taxon>
        <taxon>Hexapoda</taxon>
        <taxon>Insecta</taxon>
        <taxon>Pterygota</taxon>
        <taxon>Neoptera</taxon>
        <taxon>Endopterygota</taxon>
        <taxon>Coleoptera</taxon>
        <taxon>Polyphaga</taxon>
        <taxon>Cucujiformia</taxon>
        <taxon>Chrysomeloidea</taxon>
        <taxon>Cerambycidae</taxon>
        <taxon>Lamiinae</taxon>
        <taxon>Acanthocinini</taxon>
        <taxon>Exocentrus</taxon>
    </lineage>
</organism>
<dbReference type="PANTHER" id="PTHR11515">
    <property type="entry name" value="GLYCOPROTEIN HORMONE BETA CHAIN"/>
    <property type="match status" value="1"/>
</dbReference>